<evidence type="ECO:0000256" key="2">
    <source>
        <dbReference type="SAM" id="SignalP"/>
    </source>
</evidence>
<feature type="signal peptide" evidence="2">
    <location>
        <begin position="1"/>
        <end position="23"/>
    </location>
</feature>
<keyword evidence="2" id="KW-0732">Signal</keyword>
<dbReference type="SMART" id="SM00952">
    <property type="entry name" value="RAP"/>
    <property type="match status" value="1"/>
</dbReference>
<evidence type="ECO:0000313" key="5">
    <source>
        <dbReference type="Proteomes" id="UP001530400"/>
    </source>
</evidence>
<comment type="caution">
    <text evidence="4">The sequence shown here is derived from an EMBL/GenBank/DDBJ whole genome shotgun (WGS) entry which is preliminary data.</text>
</comment>
<reference evidence="4 5" key="1">
    <citation type="submission" date="2024-10" db="EMBL/GenBank/DDBJ databases">
        <title>Updated reference genomes for cyclostephanoid diatoms.</title>
        <authorList>
            <person name="Roberts W.R."/>
            <person name="Alverson A.J."/>
        </authorList>
    </citation>
    <scope>NUCLEOTIDE SEQUENCE [LARGE SCALE GENOMIC DNA]</scope>
    <source>
        <strain evidence="4 5">AJA010-31</strain>
    </source>
</reference>
<accession>A0ABD3PNM2</accession>
<gene>
    <name evidence="4" type="ORF">ACHAWO_002083</name>
</gene>
<dbReference type="AlphaFoldDB" id="A0ABD3PNM2"/>
<evidence type="ECO:0000256" key="1">
    <source>
        <dbReference type="SAM" id="MobiDB-lite"/>
    </source>
</evidence>
<name>A0ABD3PNM2_9STRA</name>
<dbReference type="EMBL" id="JALLPJ020000525">
    <property type="protein sequence ID" value="KAL3789363.1"/>
    <property type="molecule type" value="Genomic_DNA"/>
</dbReference>
<keyword evidence="5" id="KW-1185">Reference proteome</keyword>
<feature type="domain" description="RAP" evidence="3">
    <location>
        <begin position="1114"/>
        <end position="1193"/>
    </location>
</feature>
<dbReference type="InterPro" id="IPR050870">
    <property type="entry name" value="FAST_kinase"/>
</dbReference>
<proteinExistence type="predicted"/>
<protein>
    <recommendedName>
        <fullName evidence="3">RAP domain-containing protein</fullName>
    </recommendedName>
</protein>
<evidence type="ECO:0000259" key="3">
    <source>
        <dbReference type="PROSITE" id="PS51286"/>
    </source>
</evidence>
<feature type="chain" id="PRO_5044817387" description="RAP domain-containing protein" evidence="2">
    <location>
        <begin position="24"/>
        <end position="1204"/>
    </location>
</feature>
<dbReference type="PROSITE" id="PS51286">
    <property type="entry name" value="RAP"/>
    <property type="match status" value="1"/>
</dbReference>
<evidence type="ECO:0000313" key="4">
    <source>
        <dbReference type="EMBL" id="KAL3789363.1"/>
    </source>
</evidence>
<feature type="region of interest" description="Disordered" evidence="1">
    <location>
        <begin position="48"/>
        <end position="75"/>
    </location>
</feature>
<feature type="compositionally biased region" description="Polar residues" evidence="1">
    <location>
        <begin position="48"/>
        <end position="63"/>
    </location>
</feature>
<dbReference type="PANTHER" id="PTHR21228:SF40">
    <property type="entry name" value="LD45607P"/>
    <property type="match status" value="1"/>
</dbReference>
<sequence length="1204" mass="134887">MACSVSWVLLLLSCIHHDKLAYAFTGHHKRPPPLKGSSSQIKEMTTKLQISNPDTQPKSKQSYPKNPNWKKNPKHTSKMRNYLKIFNVKLTKCNSATELLQMFMDQTSYKSDNYNGEVTTAATHLAGARKVNSVNYATCLHRLAKFASDTNNNYSNRDVDEWKTTLSDPRFALLLCSVAEMGARVDASTSVKDAKTVIEQWEIDSTMNIDAGMKAADDVLSDIVGIGSIGNGDSGSISSMNEMDRRMALAESAMNQLIDPRRKSAFSSRECSNICWALAKIRVAPPSHALALGRIAYMQHEPGSIVGEERLFVSIDEMCLDVLSSCFKIRNQLFEEARRRKAGGSGGGGWIPELSRLAGKLMDLFAVQIIQDYSSRRDVSDGDTTNVNDYGNKKAFNPQEMASALWAFAKAQRADDVLFAGVAEELLRQTAMAKVDEELKPKPQEFANTLWAFATAGVRVQSLVKLTKVMADSLDEGNGEFFGGYFKPQEFANSAWALATLHSKRTNSDNQNLSESNAVEDDAIVRNVRWVARNIQQQVEQFKPQELSNSIWAFATLGFGYDESIGLNVHNDYTYVVSDNPSEDRSLVYDTLEVVAQDALQRLDKFKGQELNNLAWGYARLGHRTSAAQQLFQGIADQLAKRVYHFKPQDVGTTMWSLAVVECPDPAAFRAGASRLDFQHIRMFKPQEMSNAVWALATAGFAPKYIDVFDTTLVPDNLRPSMSDIRKDEITECYAAVAGELMRRTHEFKDQELKDILWAFSKIGIRHPSLFKTVAQRIVGPKGRGFSTFSPQGLGNTVWAFARQAQITNDVVHRYGLDRVNIGTTGRLAMYETSCLDVGEGLIKEVFISAAEAALGLGLDRFKSQDLSNTCWSYSTLGLLHTGFFRQVEQQIMNRMRYKLNAQEIANILWSFATLNAQPDPALVDALSTHMYQFCSNKDGSIDEYSIAKVFKRQELANVAWSCAVLGRYPKKMMDIIYLGLFGTTSDPETMKKAHGDAGLENSSLMTMYYVQYAVEVEAPELKLSLPHGFPNGWHEDDSNLSNDIDDDQTSSSMLQLTVSKLQQDVSESLTHIGFENVMEYVIDTPSNRAVGDELPENPDEFLSIDIANVDKRLGVEVDGPGHFVRLIDKGKTSMTKQNVDNQFEDRGENRVNGPTLLKHRLLTALGWKVIHIPYWEYQYLENENEKREYCRNLMDESSSSWDR</sequence>
<dbReference type="InterPro" id="IPR013584">
    <property type="entry name" value="RAP"/>
</dbReference>
<dbReference type="Proteomes" id="UP001530400">
    <property type="component" value="Unassembled WGS sequence"/>
</dbReference>
<dbReference type="PANTHER" id="PTHR21228">
    <property type="entry name" value="FAST LEU-RICH DOMAIN-CONTAINING"/>
    <property type="match status" value="1"/>
</dbReference>
<dbReference type="Pfam" id="PF08373">
    <property type="entry name" value="RAP"/>
    <property type="match status" value="1"/>
</dbReference>
<organism evidence="4 5">
    <name type="scientific">Cyclotella atomus</name>
    <dbReference type="NCBI Taxonomy" id="382360"/>
    <lineage>
        <taxon>Eukaryota</taxon>
        <taxon>Sar</taxon>
        <taxon>Stramenopiles</taxon>
        <taxon>Ochrophyta</taxon>
        <taxon>Bacillariophyta</taxon>
        <taxon>Coscinodiscophyceae</taxon>
        <taxon>Thalassiosirophycidae</taxon>
        <taxon>Stephanodiscales</taxon>
        <taxon>Stephanodiscaceae</taxon>
        <taxon>Cyclotella</taxon>
    </lineage>
</organism>